<name>A0A2W1P1Q7_PAEXE</name>
<evidence type="ECO:0000256" key="2">
    <source>
        <dbReference type="ARBA" id="ARBA00034221"/>
    </source>
</evidence>
<evidence type="ECO:0000256" key="1">
    <source>
        <dbReference type="ARBA" id="ARBA00022801"/>
    </source>
</evidence>
<dbReference type="Pfam" id="PF13483">
    <property type="entry name" value="Lactamase_B_3"/>
    <property type="match status" value="1"/>
</dbReference>
<feature type="domain" description="Metallo-beta-lactamase" evidence="6">
    <location>
        <begin position="8"/>
        <end position="193"/>
    </location>
</feature>
<evidence type="ECO:0000313" key="7">
    <source>
        <dbReference type="EMBL" id="PZE21058.1"/>
    </source>
</evidence>
<organism evidence="7 8">
    <name type="scientific">Paenibacillus xerothermodurans</name>
    <dbReference type="NCBI Taxonomy" id="1977292"/>
    <lineage>
        <taxon>Bacteria</taxon>
        <taxon>Bacillati</taxon>
        <taxon>Bacillota</taxon>
        <taxon>Bacilli</taxon>
        <taxon>Bacillales</taxon>
        <taxon>Paenibacillaceae</taxon>
        <taxon>Paenibacillus</taxon>
    </lineage>
</organism>
<dbReference type="Gene3D" id="3.60.15.10">
    <property type="entry name" value="Ribonuclease Z/Hydroxyacylglutathione hydrolase-like"/>
    <property type="match status" value="1"/>
</dbReference>
<dbReference type="EMBL" id="NHRJ02000004">
    <property type="protein sequence ID" value="PZE21058.1"/>
    <property type="molecule type" value="Genomic_DNA"/>
</dbReference>
<dbReference type="GO" id="GO:0016787">
    <property type="term" value="F:hydrolase activity"/>
    <property type="evidence" value="ECO:0007669"/>
    <property type="project" value="UniProtKB-UniRule"/>
</dbReference>
<proteinExistence type="inferred from homology"/>
<keyword evidence="8" id="KW-1185">Reference proteome</keyword>
<dbReference type="PANTHER" id="PTHR43546">
    <property type="entry name" value="UPF0173 METAL-DEPENDENT HYDROLASE MJ1163-RELATED"/>
    <property type="match status" value="1"/>
</dbReference>
<protein>
    <recommendedName>
        <fullName evidence="5">UPF0173 metal-dependent hydrolase CBW46_010280</fullName>
    </recommendedName>
</protein>
<dbReference type="SUPFAM" id="SSF56281">
    <property type="entry name" value="Metallo-hydrolase/oxidoreductase"/>
    <property type="match status" value="1"/>
</dbReference>
<keyword evidence="1 5" id="KW-0378">Hydrolase</keyword>
<comment type="caution">
    <text evidence="7">The sequence shown here is derived from an EMBL/GenBank/DDBJ whole genome shotgun (WGS) entry which is preliminary data.</text>
</comment>
<dbReference type="InterPro" id="IPR050114">
    <property type="entry name" value="UPF0173_UPF0282_UlaG_hydrolase"/>
</dbReference>
<dbReference type="AlphaFoldDB" id="A0A2W1P1Q7"/>
<dbReference type="SMART" id="SM00849">
    <property type="entry name" value="Lactamase_B"/>
    <property type="match status" value="1"/>
</dbReference>
<evidence type="ECO:0000256" key="5">
    <source>
        <dbReference type="HAMAP-Rule" id="MF_00457"/>
    </source>
</evidence>
<dbReference type="InterPro" id="IPR001279">
    <property type="entry name" value="Metallo-B-lactamas"/>
</dbReference>
<dbReference type="NCBIfam" id="NF001911">
    <property type="entry name" value="PRK00685.1"/>
    <property type="match status" value="1"/>
</dbReference>
<comment type="similarity">
    <text evidence="5">Belongs to the UPF0173 family.</text>
</comment>
<evidence type="ECO:0000256" key="3">
    <source>
        <dbReference type="ARBA" id="ARBA00034301"/>
    </source>
</evidence>
<sequence length="234" mass="24991">MMEIIYHGHSCVQIVTNGKSLVIDPFLRGNELAVTKPEDIKTNAVLLTHGHTDHILDAPQVARDNDAPIVAVVELASYMEGKGLKTIGMNLGGTVDLDFAKATMIQAFHSSGITTDDGQTIYGGVPAGYIIRAEGLTVLHAGDTALFGDMKMIGERFDIDVAFLPIGDHFTMGPEDALVAAKWLSAKLVIPVHYNSFPIIRQDADAFAAKVQAQGQNAQVLAPGEKIELQAGSI</sequence>
<evidence type="ECO:0000259" key="6">
    <source>
        <dbReference type="SMART" id="SM00849"/>
    </source>
</evidence>
<dbReference type="Proteomes" id="UP000214746">
    <property type="component" value="Unassembled WGS sequence"/>
</dbReference>
<comment type="catalytic activity">
    <reaction evidence="4">
        <text>3',5'-cyclic UMP + H2O = UMP + H(+)</text>
        <dbReference type="Rhea" id="RHEA:70575"/>
        <dbReference type="ChEBI" id="CHEBI:15377"/>
        <dbReference type="ChEBI" id="CHEBI:15378"/>
        <dbReference type="ChEBI" id="CHEBI:57865"/>
        <dbReference type="ChEBI" id="CHEBI:184387"/>
    </reaction>
    <physiologicalReaction direction="left-to-right" evidence="4">
        <dbReference type="Rhea" id="RHEA:70576"/>
    </physiologicalReaction>
</comment>
<comment type="catalytic activity">
    <reaction evidence="2">
        <text>3',5'-cyclic CMP + H2O = CMP + H(+)</text>
        <dbReference type="Rhea" id="RHEA:72675"/>
        <dbReference type="ChEBI" id="CHEBI:15377"/>
        <dbReference type="ChEBI" id="CHEBI:15378"/>
        <dbReference type="ChEBI" id="CHEBI:58003"/>
        <dbReference type="ChEBI" id="CHEBI:60377"/>
    </reaction>
    <physiologicalReaction direction="left-to-right" evidence="2">
        <dbReference type="Rhea" id="RHEA:72676"/>
    </physiologicalReaction>
</comment>
<gene>
    <name evidence="7" type="ORF">CBW46_010280</name>
</gene>
<reference evidence="7" key="1">
    <citation type="submission" date="2018-06" db="EMBL/GenBank/DDBJ databases">
        <title>Paenibacillus xerothermodurans sp. nov. an extremely dry heat resistant spore forming bacterium isolated from the soil of Cape Canaveral, Florida.</title>
        <authorList>
            <person name="Seuylemezian A."/>
            <person name="Kaur N."/>
            <person name="Patil P."/>
            <person name="Patil P."/>
            <person name="Mayilraj S."/>
            <person name="Vaishampayan P."/>
        </authorList>
    </citation>
    <scope>NUCLEOTIDE SEQUENCE [LARGE SCALE GENOMIC DNA]</scope>
    <source>
        <strain evidence="7">ATCC 27380</strain>
    </source>
</reference>
<dbReference type="InterPro" id="IPR036866">
    <property type="entry name" value="RibonucZ/Hydroxyglut_hydro"/>
</dbReference>
<comment type="function">
    <text evidence="3">Counteracts the endogenous Pycsar antiviral defense system. Phosphodiesterase that enables metal-dependent hydrolysis of host cyclic nucleotide Pycsar defense signals such as cCMP and cUMP.</text>
</comment>
<evidence type="ECO:0000256" key="4">
    <source>
        <dbReference type="ARBA" id="ARBA00048505"/>
    </source>
</evidence>
<dbReference type="OrthoDB" id="9789133at2"/>
<evidence type="ECO:0000313" key="8">
    <source>
        <dbReference type="Proteomes" id="UP000214746"/>
    </source>
</evidence>
<dbReference type="PANTHER" id="PTHR43546:SF3">
    <property type="entry name" value="UPF0173 METAL-DEPENDENT HYDROLASE MJ1163"/>
    <property type="match status" value="1"/>
</dbReference>
<dbReference type="InterPro" id="IPR022877">
    <property type="entry name" value="UPF0173"/>
</dbReference>
<dbReference type="HAMAP" id="MF_00457">
    <property type="entry name" value="UPF0173"/>
    <property type="match status" value="1"/>
</dbReference>
<accession>A0A2W1P1Q7</accession>